<feature type="domain" description="Rv2525c-like glycoside hydrolase-like" evidence="2">
    <location>
        <begin position="29"/>
        <end position="95"/>
    </location>
</feature>
<organism evidence="3 4">
    <name type="scientific">Mycobacterium conspicuum</name>
    <dbReference type="NCBI Taxonomy" id="44010"/>
    <lineage>
        <taxon>Bacteria</taxon>
        <taxon>Bacillati</taxon>
        <taxon>Actinomycetota</taxon>
        <taxon>Actinomycetes</taxon>
        <taxon>Mycobacteriales</taxon>
        <taxon>Mycobacteriaceae</taxon>
        <taxon>Mycobacterium</taxon>
    </lineage>
</organism>
<name>A0A7I7YCZ7_9MYCO</name>
<evidence type="ECO:0000256" key="1">
    <source>
        <dbReference type="SAM" id="MobiDB-lite"/>
    </source>
</evidence>
<dbReference type="Proteomes" id="UP000467385">
    <property type="component" value="Chromosome"/>
</dbReference>
<evidence type="ECO:0000313" key="3">
    <source>
        <dbReference type="EMBL" id="BBZ39417.1"/>
    </source>
</evidence>
<evidence type="ECO:0000313" key="4">
    <source>
        <dbReference type="Proteomes" id="UP000467385"/>
    </source>
</evidence>
<protein>
    <recommendedName>
        <fullName evidence="2">Rv2525c-like glycoside hydrolase-like domain-containing protein</fullName>
    </recommendedName>
</protein>
<evidence type="ECO:0000259" key="2">
    <source>
        <dbReference type="Pfam" id="PF08924"/>
    </source>
</evidence>
<dbReference type="EMBL" id="AP022613">
    <property type="protein sequence ID" value="BBZ39417.1"/>
    <property type="molecule type" value="Genomic_DNA"/>
</dbReference>
<keyword evidence="4" id="KW-1185">Reference proteome</keyword>
<dbReference type="Gene3D" id="3.20.20.80">
    <property type="entry name" value="Glycosidases"/>
    <property type="match status" value="1"/>
</dbReference>
<dbReference type="Pfam" id="PF08924">
    <property type="entry name" value="Rv2525c_GlyHyd-like"/>
    <property type="match status" value="1"/>
</dbReference>
<reference evidence="3 4" key="1">
    <citation type="journal article" date="2019" name="Emerg. Microbes Infect.">
        <title>Comprehensive subspecies identification of 175 nontuberculous mycobacteria species based on 7547 genomic profiles.</title>
        <authorList>
            <person name="Matsumoto Y."/>
            <person name="Kinjo T."/>
            <person name="Motooka D."/>
            <person name="Nabeya D."/>
            <person name="Jung N."/>
            <person name="Uechi K."/>
            <person name="Horii T."/>
            <person name="Iida T."/>
            <person name="Fujita J."/>
            <person name="Nakamura S."/>
        </authorList>
    </citation>
    <scope>NUCLEOTIDE SEQUENCE [LARGE SCALE GENOMIC DNA]</scope>
    <source>
        <strain evidence="3 4">JCM 14738</strain>
    </source>
</reference>
<dbReference type="AlphaFoldDB" id="A0A7I7YCZ7"/>
<proteinExistence type="predicted"/>
<sequence>MSHRTQNAPLERGSHEAYRLSAREILPDQIKAAGYGGVITYVSESRPGDNFGAKPATRKYADALRTVGLEIVSNFQYGKPNGSAPSDFTRGFDGGGGCTNRPAFAQRGRRRASNLVRVAGAHSRTTGTN</sequence>
<accession>A0A7I7YCZ7</accession>
<dbReference type="InterPro" id="IPR015020">
    <property type="entry name" value="Rv2525c-like_Glyco_Hydro-like"/>
</dbReference>
<gene>
    <name evidence="3" type="ORF">MCNS_24800</name>
</gene>
<feature type="region of interest" description="Disordered" evidence="1">
    <location>
        <begin position="80"/>
        <end position="111"/>
    </location>
</feature>